<sequence>MPRAVEVEVEYMPGDILAGKYRVDRRLGGGAMGTVYEVTRTELQKKCAVKVMKRSLAQHPELVARFRSEAQTHSLLEGNGHICTVFDYGSLDDGVPFYAMTLLYGRPLSDLIYYHYVTKQKPFPPQGALAIAHQMCEALAFAHEKGIIHRDIKPENLFVHVVGPVWWVVIVDFGIAKRKEVSVNTGDRFIGTPPYSPREQVLGRAPTPKVDVYAAGVVLFKMLTGRSPLAHLGENDMAALLSASPPTAPLLTEFGNFPAELASLVARCLSHDPEERPDARYLAQRFQTLEQESWKGAPISVNATYEDIPLALTTMEEAEAGARAPTEKNTSDTVRNAPQASVSLTFPSRGAETTERAHDARPEPRPTSVNALAATELDGIARGGAPDERAYTASGTEILPKKAPRPALAAGAREGVTPAQTPMAISRWQEDQEKWNRTQRRARLRTRLRVIALRGSFALGLVLGVFALWLIFRSAKLRAPPTPAPAAAAPALPSAPASPLASATSPPAPPPRSASSSASLPIAPPAPTLSVATPTMALADAPLAKIADAPLPKPAATPQPKATVAPARSSPRATVPVRIPPKPSSPAARPDHGGDLERSID</sequence>
<keyword evidence="7" id="KW-0472">Membrane</keyword>
<feature type="transmembrane region" description="Helical" evidence="7">
    <location>
        <begin position="451"/>
        <end position="472"/>
    </location>
</feature>
<dbReference type="PANTHER" id="PTHR43289">
    <property type="entry name" value="MITOGEN-ACTIVATED PROTEIN KINASE KINASE KINASE 20-RELATED"/>
    <property type="match status" value="1"/>
</dbReference>
<dbReference type="SMART" id="SM00220">
    <property type="entry name" value="S_TKc"/>
    <property type="match status" value="1"/>
</dbReference>
<evidence type="ECO:0000256" key="2">
    <source>
        <dbReference type="ARBA" id="ARBA00022741"/>
    </source>
</evidence>
<feature type="domain" description="Protein kinase" evidence="8">
    <location>
        <begin position="21"/>
        <end position="289"/>
    </location>
</feature>
<evidence type="ECO:0000256" key="5">
    <source>
        <dbReference type="PROSITE-ProRule" id="PRU10141"/>
    </source>
</evidence>
<feature type="compositionally biased region" description="Basic and acidic residues" evidence="6">
    <location>
        <begin position="589"/>
        <end position="601"/>
    </location>
</feature>
<evidence type="ECO:0000313" key="10">
    <source>
        <dbReference type="Proteomes" id="UP001370348"/>
    </source>
</evidence>
<dbReference type="InterPro" id="IPR011009">
    <property type="entry name" value="Kinase-like_dom_sf"/>
</dbReference>
<reference evidence="9 10" key="1">
    <citation type="submission" date="2021-12" db="EMBL/GenBank/DDBJ databases">
        <title>Discovery of the Pendulisporaceae a myxobacterial family with distinct sporulation behavior and unique specialized metabolism.</title>
        <authorList>
            <person name="Garcia R."/>
            <person name="Popoff A."/>
            <person name="Bader C.D."/>
            <person name="Loehr J."/>
            <person name="Walesch S."/>
            <person name="Walt C."/>
            <person name="Boldt J."/>
            <person name="Bunk B."/>
            <person name="Haeckl F.J.F.P.J."/>
            <person name="Gunesch A.P."/>
            <person name="Birkelbach J."/>
            <person name="Nuebel U."/>
            <person name="Pietschmann T."/>
            <person name="Bach T."/>
            <person name="Mueller R."/>
        </authorList>
    </citation>
    <scope>NUCLEOTIDE SEQUENCE [LARGE SCALE GENOMIC DNA]</scope>
    <source>
        <strain evidence="9 10">MSr11954</strain>
    </source>
</reference>
<keyword evidence="3 9" id="KW-0418">Kinase</keyword>
<keyword evidence="1" id="KW-0808">Transferase</keyword>
<keyword evidence="2 5" id="KW-0547">Nucleotide-binding</keyword>
<feature type="region of interest" description="Disordered" evidence="6">
    <location>
        <begin position="319"/>
        <end position="369"/>
    </location>
</feature>
<dbReference type="Pfam" id="PF00069">
    <property type="entry name" value="Pkinase"/>
    <property type="match status" value="1"/>
</dbReference>
<evidence type="ECO:0000256" key="1">
    <source>
        <dbReference type="ARBA" id="ARBA00022679"/>
    </source>
</evidence>
<feature type="region of interest" description="Disordered" evidence="6">
    <location>
        <begin position="482"/>
        <end position="521"/>
    </location>
</feature>
<evidence type="ECO:0000313" key="9">
    <source>
        <dbReference type="EMBL" id="WXB15718.1"/>
    </source>
</evidence>
<dbReference type="PROSITE" id="PS50011">
    <property type="entry name" value="PROTEIN_KINASE_DOM"/>
    <property type="match status" value="1"/>
</dbReference>
<keyword evidence="7" id="KW-0812">Transmembrane</keyword>
<dbReference type="InterPro" id="IPR000719">
    <property type="entry name" value="Prot_kinase_dom"/>
</dbReference>
<feature type="binding site" evidence="5">
    <location>
        <position position="50"/>
    </location>
    <ligand>
        <name>ATP</name>
        <dbReference type="ChEBI" id="CHEBI:30616"/>
    </ligand>
</feature>
<feature type="compositionally biased region" description="Basic and acidic residues" evidence="6">
    <location>
        <begin position="352"/>
        <end position="364"/>
    </location>
</feature>
<feature type="compositionally biased region" description="Polar residues" evidence="6">
    <location>
        <begin position="331"/>
        <end position="346"/>
    </location>
</feature>
<accession>A0ABZ2M0V7</accession>
<evidence type="ECO:0000256" key="3">
    <source>
        <dbReference type="ARBA" id="ARBA00022777"/>
    </source>
</evidence>
<dbReference type="PANTHER" id="PTHR43289:SF6">
    <property type="entry name" value="SERINE_THREONINE-PROTEIN KINASE NEKL-3"/>
    <property type="match status" value="1"/>
</dbReference>
<dbReference type="EMBL" id="CP089984">
    <property type="protein sequence ID" value="WXB15718.1"/>
    <property type="molecule type" value="Genomic_DNA"/>
</dbReference>
<dbReference type="GO" id="GO:0016301">
    <property type="term" value="F:kinase activity"/>
    <property type="evidence" value="ECO:0007669"/>
    <property type="project" value="UniProtKB-KW"/>
</dbReference>
<evidence type="ECO:0000256" key="6">
    <source>
        <dbReference type="SAM" id="MobiDB-lite"/>
    </source>
</evidence>
<organism evidence="9 10">
    <name type="scientific">Pendulispora albinea</name>
    <dbReference type="NCBI Taxonomy" id="2741071"/>
    <lineage>
        <taxon>Bacteria</taxon>
        <taxon>Pseudomonadati</taxon>
        <taxon>Myxococcota</taxon>
        <taxon>Myxococcia</taxon>
        <taxon>Myxococcales</taxon>
        <taxon>Sorangiineae</taxon>
        <taxon>Pendulisporaceae</taxon>
        <taxon>Pendulispora</taxon>
    </lineage>
</organism>
<dbReference type="PROSITE" id="PS00107">
    <property type="entry name" value="PROTEIN_KINASE_ATP"/>
    <property type="match status" value="1"/>
</dbReference>
<dbReference type="InterPro" id="IPR008271">
    <property type="entry name" value="Ser/Thr_kinase_AS"/>
</dbReference>
<feature type="compositionally biased region" description="Low complexity" evidence="6">
    <location>
        <begin position="485"/>
        <end position="505"/>
    </location>
</feature>
<dbReference type="Gene3D" id="1.10.510.10">
    <property type="entry name" value="Transferase(Phosphotransferase) domain 1"/>
    <property type="match status" value="1"/>
</dbReference>
<name>A0ABZ2M0V7_9BACT</name>
<dbReference type="Proteomes" id="UP001370348">
    <property type="component" value="Chromosome"/>
</dbReference>
<keyword evidence="7" id="KW-1133">Transmembrane helix</keyword>
<dbReference type="CDD" id="cd14014">
    <property type="entry name" value="STKc_PknB_like"/>
    <property type="match status" value="1"/>
</dbReference>
<evidence type="ECO:0000256" key="4">
    <source>
        <dbReference type="ARBA" id="ARBA00022840"/>
    </source>
</evidence>
<dbReference type="SUPFAM" id="SSF56112">
    <property type="entry name" value="Protein kinase-like (PK-like)"/>
    <property type="match status" value="1"/>
</dbReference>
<feature type="region of interest" description="Disordered" evidence="6">
    <location>
        <begin position="549"/>
        <end position="601"/>
    </location>
</feature>
<keyword evidence="10" id="KW-1185">Reference proteome</keyword>
<feature type="compositionally biased region" description="Low complexity" evidence="6">
    <location>
        <begin position="558"/>
        <end position="567"/>
    </location>
</feature>
<dbReference type="PROSITE" id="PS00108">
    <property type="entry name" value="PROTEIN_KINASE_ST"/>
    <property type="match status" value="1"/>
</dbReference>
<keyword evidence="4 5" id="KW-0067">ATP-binding</keyword>
<gene>
    <name evidence="9" type="ORF">LZC94_00300</name>
</gene>
<proteinExistence type="predicted"/>
<dbReference type="InterPro" id="IPR017441">
    <property type="entry name" value="Protein_kinase_ATP_BS"/>
</dbReference>
<evidence type="ECO:0000256" key="7">
    <source>
        <dbReference type="SAM" id="Phobius"/>
    </source>
</evidence>
<protein>
    <submittedName>
        <fullName evidence="9">Protein kinase</fullName>
    </submittedName>
</protein>
<evidence type="ECO:0000259" key="8">
    <source>
        <dbReference type="PROSITE" id="PS50011"/>
    </source>
</evidence>
<dbReference type="RefSeq" id="WP_394825352.1">
    <property type="nucleotide sequence ID" value="NZ_CP089984.1"/>
</dbReference>
<dbReference type="Gene3D" id="3.30.200.20">
    <property type="entry name" value="Phosphorylase Kinase, domain 1"/>
    <property type="match status" value="1"/>
</dbReference>